<dbReference type="Proteomes" id="UP000188947">
    <property type="component" value="Unassembled WGS sequence"/>
</dbReference>
<proteinExistence type="predicted"/>
<keyword evidence="1" id="KW-0472">Membrane</keyword>
<evidence type="ECO:0000256" key="1">
    <source>
        <dbReference type="SAM" id="Phobius"/>
    </source>
</evidence>
<dbReference type="OrthoDB" id="965894at2"/>
<feature type="transmembrane region" description="Helical" evidence="1">
    <location>
        <begin position="33"/>
        <end position="52"/>
    </location>
</feature>
<dbReference type="AlphaFoldDB" id="A0A1V3U440"/>
<dbReference type="KEGG" id="emg:BBD33_01890"/>
<feature type="transmembrane region" description="Helical" evidence="1">
    <location>
        <begin position="5"/>
        <end position="27"/>
    </location>
</feature>
<accession>A0A1V3U440</accession>
<reference evidence="2 3" key="1">
    <citation type="submission" date="2016-11" db="EMBL/GenBank/DDBJ databases">
        <title>Genome sequence and comparative genomic analysis of clinical strain Elizabethkingia meningoseptica 61421 PRCM.</title>
        <authorList>
            <person name="Wang M."/>
            <person name="Hu S."/>
            <person name="Cao L."/>
            <person name="Jiang T."/>
            <person name="Zhou Y."/>
            <person name="Ming D."/>
        </authorList>
    </citation>
    <scope>NUCLEOTIDE SEQUENCE [LARGE SCALE GENOMIC DNA]</scope>
    <source>
        <strain evidence="2 3">61421 PRCM</strain>
    </source>
</reference>
<protein>
    <submittedName>
        <fullName evidence="2">C4-dicarboxylate ABC transporter</fullName>
    </submittedName>
</protein>
<comment type="caution">
    <text evidence="2">The sequence shown here is derived from an EMBL/GenBank/DDBJ whole genome shotgun (WGS) entry which is preliminary data.</text>
</comment>
<keyword evidence="3" id="KW-1185">Reference proteome</keyword>
<sequence>MTFNLLSLVAGICYITLGIFVISYKFLVVPLEANIAYLLGGLLIVYGVFRLIRVINKFRKRNEE</sequence>
<dbReference type="STRING" id="238.BBD35_03700"/>
<keyword evidence="1" id="KW-1133">Transmembrane helix</keyword>
<gene>
    <name evidence="2" type="ORF">BMF97_00410</name>
</gene>
<keyword evidence="1" id="KW-0812">Transmembrane</keyword>
<name>A0A1V3U440_ELIME</name>
<evidence type="ECO:0000313" key="3">
    <source>
        <dbReference type="Proteomes" id="UP000188947"/>
    </source>
</evidence>
<evidence type="ECO:0000313" key="2">
    <source>
        <dbReference type="EMBL" id="OOH97770.1"/>
    </source>
</evidence>
<dbReference type="EMBL" id="MPOG01000001">
    <property type="protein sequence ID" value="OOH97770.1"/>
    <property type="molecule type" value="Genomic_DNA"/>
</dbReference>
<organism evidence="2 3">
    <name type="scientific">Elizabethkingia meningoseptica</name>
    <name type="common">Chryseobacterium meningosepticum</name>
    <dbReference type="NCBI Taxonomy" id="238"/>
    <lineage>
        <taxon>Bacteria</taxon>
        <taxon>Pseudomonadati</taxon>
        <taxon>Bacteroidota</taxon>
        <taxon>Flavobacteriia</taxon>
        <taxon>Flavobacteriales</taxon>
        <taxon>Weeksellaceae</taxon>
        <taxon>Elizabethkingia</taxon>
    </lineage>
</organism>